<evidence type="ECO:0000313" key="1">
    <source>
        <dbReference type="EMBL" id="MBX38476.1"/>
    </source>
</evidence>
<dbReference type="AlphaFoldDB" id="A0A2P2N7U9"/>
<accession>A0A2P2N7U9</accession>
<proteinExistence type="predicted"/>
<organism evidence="1">
    <name type="scientific">Rhizophora mucronata</name>
    <name type="common">Asiatic mangrove</name>
    <dbReference type="NCBI Taxonomy" id="61149"/>
    <lineage>
        <taxon>Eukaryota</taxon>
        <taxon>Viridiplantae</taxon>
        <taxon>Streptophyta</taxon>
        <taxon>Embryophyta</taxon>
        <taxon>Tracheophyta</taxon>
        <taxon>Spermatophyta</taxon>
        <taxon>Magnoliopsida</taxon>
        <taxon>eudicotyledons</taxon>
        <taxon>Gunneridae</taxon>
        <taxon>Pentapetalae</taxon>
        <taxon>rosids</taxon>
        <taxon>fabids</taxon>
        <taxon>Malpighiales</taxon>
        <taxon>Rhizophoraceae</taxon>
        <taxon>Rhizophora</taxon>
    </lineage>
</organism>
<reference evidence="1" key="1">
    <citation type="submission" date="2018-02" db="EMBL/GenBank/DDBJ databases">
        <title>Rhizophora mucronata_Transcriptome.</title>
        <authorList>
            <person name="Meera S.P."/>
            <person name="Sreeshan A."/>
            <person name="Augustine A."/>
        </authorList>
    </citation>
    <scope>NUCLEOTIDE SEQUENCE</scope>
    <source>
        <tissue evidence="1">Leaf</tissue>
    </source>
</reference>
<protein>
    <submittedName>
        <fullName evidence="1">Uncharacterized protein</fullName>
    </submittedName>
</protein>
<name>A0A2P2N7U9_RHIMU</name>
<dbReference type="EMBL" id="GGEC01057992">
    <property type="protein sequence ID" value="MBX38476.1"/>
    <property type="molecule type" value="Transcribed_RNA"/>
</dbReference>
<sequence length="47" mass="5334">MFQDQVNGSLTKGGPPELTNSFSLFFQWVKGGIWTQGFSTLGFNYYH</sequence>